<protein>
    <submittedName>
        <fullName evidence="1">Uncharacterized protein</fullName>
    </submittedName>
</protein>
<comment type="caution">
    <text evidence="1">The sequence shown here is derived from an EMBL/GenBank/DDBJ whole genome shotgun (WGS) entry which is preliminary data.</text>
</comment>
<evidence type="ECO:0000313" key="2">
    <source>
        <dbReference type="Proteomes" id="UP001597512"/>
    </source>
</evidence>
<evidence type="ECO:0000313" key="1">
    <source>
        <dbReference type="EMBL" id="MFD2934923.1"/>
    </source>
</evidence>
<gene>
    <name evidence="1" type="ORF">ACFS25_14100</name>
</gene>
<dbReference type="EMBL" id="JBHUOM010000007">
    <property type="protein sequence ID" value="MFD2934923.1"/>
    <property type="molecule type" value="Genomic_DNA"/>
</dbReference>
<dbReference type="InterPro" id="IPR052042">
    <property type="entry name" value="Tail_sheath_structural"/>
</dbReference>
<keyword evidence="2" id="KW-1185">Reference proteome</keyword>
<dbReference type="PANTHER" id="PTHR35861:SF1">
    <property type="entry name" value="PHAGE TAIL SHEATH PROTEIN"/>
    <property type="match status" value="1"/>
</dbReference>
<sequence length="209" mass="23507">MVQQTPGVYIIEKNAFPNSVVEVATAVPVFIGHTKQATYDNRDLSNKPIRVTSFSEFELYFGGGYFASFVLKSEAEAETDKESRLVESIPIQLWDKTTQYLVPTGKLFYLYNSIRLFYQNGGATCYIISIGSYQSGDSTKDDFVKAIDALVYESEPTMIVCPDALRLDEPDYYTVATTMLAHCATYLNRIALIDVYYGAVQSRGTLRKR</sequence>
<organism evidence="1 2">
    <name type="scientific">Spirosoma flavum</name>
    <dbReference type="NCBI Taxonomy" id="2048557"/>
    <lineage>
        <taxon>Bacteria</taxon>
        <taxon>Pseudomonadati</taxon>
        <taxon>Bacteroidota</taxon>
        <taxon>Cytophagia</taxon>
        <taxon>Cytophagales</taxon>
        <taxon>Cytophagaceae</taxon>
        <taxon>Spirosoma</taxon>
    </lineage>
</organism>
<dbReference type="PANTHER" id="PTHR35861">
    <property type="match status" value="1"/>
</dbReference>
<dbReference type="Proteomes" id="UP001597512">
    <property type="component" value="Unassembled WGS sequence"/>
</dbReference>
<accession>A0ABW6AKC1</accession>
<name>A0ABW6AKC1_9BACT</name>
<reference evidence="2" key="1">
    <citation type="journal article" date="2019" name="Int. J. Syst. Evol. Microbiol.">
        <title>The Global Catalogue of Microorganisms (GCM) 10K type strain sequencing project: providing services to taxonomists for standard genome sequencing and annotation.</title>
        <authorList>
            <consortium name="The Broad Institute Genomics Platform"/>
            <consortium name="The Broad Institute Genome Sequencing Center for Infectious Disease"/>
            <person name="Wu L."/>
            <person name="Ma J."/>
        </authorList>
    </citation>
    <scope>NUCLEOTIDE SEQUENCE [LARGE SCALE GENOMIC DNA]</scope>
    <source>
        <strain evidence="2">KCTC 52490</strain>
    </source>
</reference>
<dbReference type="Gene3D" id="3.40.50.11780">
    <property type="match status" value="1"/>
</dbReference>
<dbReference type="RefSeq" id="WP_381501858.1">
    <property type="nucleotide sequence ID" value="NZ_JBHUOM010000007.1"/>
</dbReference>
<proteinExistence type="predicted"/>